<reference evidence="2 3" key="1">
    <citation type="submission" date="2021-06" db="EMBL/GenBank/DDBJ databases">
        <title>Whole genome sequences of Flavobacterium sp. KK2020170 and assembly.</title>
        <authorList>
            <person name="Kitahara K."/>
            <person name="Miyoshi S."/>
            <person name="Uesaka K."/>
        </authorList>
    </citation>
    <scope>NUCLEOTIDE SEQUENCE [LARGE SCALE GENOMIC DNA]</scope>
    <source>
        <strain evidence="2 3">KK2020170</strain>
    </source>
</reference>
<keyword evidence="3" id="KW-1185">Reference proteome</keyword>
<protein>
    <submittedName>
        <fullName evidence="2">Uncharacterized protein</fullName>
    </submittedName>
</protein>
<feature type="transmembrane region" description="Helical" evidence="1">
    <location>
        <begin position="47"/>
        <end position="64"/>
    </location>
</feature>
<dbReference type="EMBL" id="AP024749">
    <property type="protein sequence ID" value="BCY28300.1"/>
    <property type="molecule type" value="Genomic_DNA"/>
</dbReference>
<keyword evidence="1" id="KW-0812">Transmembrane</keyword>
<accession>A0ABM7S499</accession>
<gene>
    <name evidence="2" type="ORF">KK2020170_11680</name>
</gene>
<organism evidence="2 3">
    <name type="scientific">Flavobacterium okayamense</name>
    <dbReference type="NCBI Taxonomy" id="2830782"/>
    <lineage>
        <taxon>Bacteria</taxon>
        <taxon>Pseudomonadati</taxon>
        <taxon>Bacteroidota</taxon>
        <taxon>Flavobacteriia</taxon>
        <taxon>Flavobacteriales</taxon>
        <taxon>Flavobacteriaceae</taxon>
        <taxon>Flavobacterium</taxon>
    </lineage>
</organism>
<evidence type="ECO:0000313" key="2">
    <source>
        <dbReference type="EMBL" id="BCY28300.1"/>
    </source>
</evidence>
<feature type="transmembrane region" description="Helical" evidence="1">
    <location>
        <begin position="76"/>
        <end position="96"/>
    </location>
</feature>
<evidence type="ECO:0000256" key="1">
    <source>
        <dbReference type="SAM" id="Phobius"/>
    </source>
</evidence>
<keyword evidence="1" id="KW-1133">Transmembrane helix</keyword>
<feature type="transmembrane region" description="Helical" evidence="1">
    <location>
        <begin position="21"/>
        <end position="38"/>
    </location>
</feature>
<evidence type="ECO:0000313" key="3">
    <source>
        <dbReference type="Proteomes" id="UP000825258"/>
    </source>
</evidence>
<keyword evidence="1" id="KW-0472">Membrane</keyword>
<dbReference type="Proteomes" id="UP000825258">
    <property type="component" value="Chromosome"/>
</dbReference>
<name>A0ABM7S499_9FLAO</name>
<feature type="transmembrane region" description="Helical" evidence="1">
    <location>
        <begin position="145"/>
        <end position="166"/>
    </location>
</feature>
<proteinExistence type="predicted"/>
<sequence length="172" mass="20610">MVIGGIYESIVTGIFKVGTTPWFRIYTLLEFFALLYFYNKLLGRNKLFLLFSILYIMTYLYQIYEWVYFPRIGFNFISLKVEMVSLVLISSLIWFVDAFKKMEETSFYVNPVFYIIAAFLLYFCSTFIVFVVTDYMKQYKMNIRGFYMIILYAALVLRITLLVVFWKASRIK</sequence>
<feature type="transmembrane region" description="Helical" evidence="1">
    <location>
        <begin position="108"/>
        <end position="133"/>
    </location>
</feature>